<gene>
    <name evidence="1" type="ordered locus">CAP2UW1_2163</name>
</gene>
<reference evidence="1" key="2">
    <citation type="submission" date="2009-09" db="EMBL/GenBank/DDBJ databases">
        <title>Complete sequence of chromosome of Candidatus Accumulibacter phosphatis clade IIA str. UW-1.</title>
        <authorList>
            <consortium name="US DOE Joint Genome Institute"/>
            <person name="Martin H.G."/>
            <person name="Ivanova N."/>
            <person name="Kunin V."/>
            <person name="Warnecke F."/>
            <person name="Barry K."/>
            <person name="He S."/>
            <person name="Salamov A."/>
            <person name="Szeto E."/>
            <person name="Dalin E."/>
            <person name="Pangilinan J.L."/>
            <person name="Lapidus A."/>
            <person name="Lowry S."/>
            <person name="Kyrpides N.C."/>
            <person name="McMahon K.D."/>
            <person name="Hugenholtz P."/>
        </authorList>
    </citation>
    <scope>NUCLEOTIDE SEQUENCE [LARGE SCALE GENOMIC DNA]</scope>
    <source>
        <strain evidence="1">UW-1</strain>
    </source>
</reference>
<organism evidence="1">
    <name type="scientific">Accumulibacter regalis</name>
    <dbReference type="NCBI Taxonomy" id="522306"/>
    <lineage>
        <taxon>Bacteria</taxon>
        <taxon>Pseudomonadati</taxon>
        <taxon>Pseudomonadota</taxon>
        <taxon>Betaproteobacteria</taxon>
        <taxon>Candidatus Accumulibacter</taxon>
    </lineage>
</organism>
<dbReference type="HOGENOM" id="CLU_138473_0_0_4"/>
<accession>C7RNX4</accession>
<dbReference type="InterPro" id="IPR008979">
    <property type="entry name" value="Galactose-bd-like_sf"/>
</dbReference>
<proteinExistence type="predicted"/>
<dbReference type="Gene3D" id="2.60.120.260">
    <property type="entry name" value="Galactose-binding domain-like"/>
    <property type="match status" value="1"/>
</dbReference>
<dbReference type="KEGG" id="app:CAP2UW1_2163"/>
<name>C7RNX4_ACCRE</name>
<dbReference type="eggNOG" id="COG5156">
    <property type="taxonomic scope" value="Bacteria"/>
</dbReference>
<dbReference type="STRING" id="522306.CAP2UW1_2163"/>
<reference evidence="1" key="1">
    <citation type="submission" date="2009-08" db="EMBL/GenBank/DDBJ databases">
        <authorList>
            <consortium name="US DOE Joint Genome Institute"/>
            <person name="Lucas S."/>
            <person name="Copeland A."/>
            <person name="Lapidus A."/>
            <person name="Glavina del Rio T."/>
            <person name="Dalin E."/>
            <person name="Tice H."/>
            <person name="Bruce D."/>
            <person name="Barry K."/>
            <person name="Pitluck S."/>
            <person name="Lowry S."/>
            <person name="Larimer F."/>
            <person name="Land M."/>
            <person name="Hauser L."/>
            <person name="Kyrpides N."/>
            <person name="Ivanova N."/>
            <person name="McMahon K.D."/>
            <person name="Hugenholtz P."/>
        </authorList>
    </citation>
    <scope>NUCLEOTIDE SEQUENCE</scope>
    <source>
        <strain evidence="1">UW-1</strain>
    </source>
</reference>
<evidence type="ECO:0000313" key="1">
    <source>
        <dbReference type="EMBL" id="ACV35456.1"/>
    </source>
</evidence>
<dbReference type="OrthoDB" id="5572942at2"/>
<dbReference type="EMBL" id="CP001715">
    <property type="protein sequence ID" value="ACV35456.1"/>
    <property type="molecule type" value="Genomic_DNA"/>
</dbReference>
<protein>
    <recommendedName>
        <fullName evidence="2">Carbohydrate-binding protein</fullName>
    </recommendedName>
</protein>
<sequence length="157" mass="17348">MRKRLIAANRPASPPAPAEWLRLDEVAEVEISSEDAAYPIEGALVPGHNSGWRAAVPGSQTIRLLFASPQRVRRIQIDFVETSLPRTQEYLLRWSGDGGQSFHEIVRQQWNFSPQGASTESEDHRVDLAAVTVLELIITPDLGHGPAVASMARFRLA</sequence>
<dbReference type="AlphaFoldDB" id="C7RNX4"/>
<dbReference type="SUPFAM" id="SSF49785">
    <property type="entry name" value="Galactose-binding domain-like"/>
    <property type="match status" value="1"/>
</dbReference>
<evidence type="ECO:0008006" key="2">
    <source>
        <dbReference type="Google" id="ProtNLM"/>
    </source>
</evidence>